<comment type="cofactor">
    <cofactor evidence="1">
        <name>Zn(2+)</name>
        <dbReference type="ChEBI" id="CHEBI:29105"/>
    </cofactor>
</comment>
<feature type="transmembrane region" description="Helical" evidence="17">
    <location>
        <begin position="659"/>
        <end position="685"/>
    </location>
</feature>
<feature type="domain" description="Vacuolar membrane protease C-terminal" evidence="19">
    <location>
        <begin position="753"/>
        <end position="962"/>
    </location>
</feature>
<keyword evidence="14" id="KW-0325">Glycoprotein</keyword>
<reference evidence="21" key="1">
    <citation type="journal article" date="2020" name="Stud. Mycol.">
        <title>101 Dothideomycetes genomes: a test case for predicting lifestyles and emergence of pathogens.</title>
        <authorList>
            <person name="Haridas S."/>
            <person name="Albert R."/>
            <person name="Binder M."/>
            <person name="Bloem J."/>
            <person name="Labutti K."/>
            <person name="Salamov A."/>
            <person name="Andreopoulos B."/>
            <person name="Baker S."/>
            <person name="Barry K."/>
            <person name="Bills G."/>
            <person name="Bluhm B."/>
            <person name="Cannon C."/>
            <person name="Castanera R."/>
            <person name="Culley D."/>
            <person name="Daum C."/>
            <person name="Ezra D."/>
            <person name="Gonzalez J."/>
            <person name="Henrissat B."/>
            <person name="Kuo A."/>
            <person name="Liang C."/>
            <person name="Lipzen A."/>
            <person name="Lutzoni F."/>
            <person name="Magnuson J."/>
            <person name="Mondo S."/>
            <person name="Nolan M."/>
            <person name="Ohm R."/>
            <person name="Pangilinan J."/>
            <person name="Park H.-J."/>
            <person name="Ramirez L."/>
            <person name="Alfaro M."/>
            <person name="Sun H."/>
            <person name="Tritt A."/>
            <person name="Yoshinaga Y."/>
            <person name="Zwiers L.-H."/>
            <person name="Turgeon B."/>
            <person name="Goodwin S."/>
            <person name="Spatafora J."/>
            <person name="Crous P."/>
            <person name="Grigoriev I."/>
        </authorList>
    </citation>
    <scope>NUCLEOTIDE SEQUENCE</scope>
    <source>
        <strain evidence="21">CBS 262.69</strain>
    </source>
</reference>
<feature type="transmembrane region" description="Helical" evidence="17">
    <location>
        <begin position="530"/>
        <end position="552"/>
    </location>
</feature>
<feature type="transmembrane region" description="Helical" evidence="17">
    <location>
        <begin position="697"/>
        <end position="716"/>
    </location>
</feature>
<feature type="compositionally biased region" description="Polar residues" evidence="16">
    <location>
        <begin position="577"/>
        <end position="588"/>
    </location>
</feature>
<dbReference type="EMBL" id="ML996689">
    <property type="protein sequence ID" value="KAF2403555.1"/>
    <property type="molecule type" value="Genomic_DNA"/>
</dbReference>
<dbReference type="GO" id="GO:0005774">
    <property type="term" value="C:vacuolar membrane"/>
    <property type="evidence" value="ECO:0007669"/>
    <property type="project" value="UniProtKB-SubCell"/>
</dbReference>
<accession>A0A6G1I6D6</accession>
<dbReference type="Pfam" id="PF22251">
    <property type="entry name" value="PFF1_TM"/>
    <property type="match status" value="1"/>
</dbReference>
<keyword evidence="12 21" id="KW-0482">Metalloprotease</keyword>
<comment type="similarity">
    <text evidence="4 15">Belongs to the peptidase M28 family.</text>
</comment>
<dbReference type="InterPro" id="IPR007484">
    <property type="entry name" value="Peptidase_M28"/>
</dbReference>
<keyword evidence="10 15" id="KW-0862">Zinc</keyword>
<feature type="transmembrane region" description="Helical" evidence="17">
    <location>
        <begin position="12"/>
        <end position="33"/>
    </location>
</feature>
<evidence type="ECO:0000256" key="2">
    <source>
        <dbReference type="ARBA" id="ARBA00003273"/>
    </source>
</evidence>
<evidence type="ECO:0000256" key="14">
    <source>
        <dbReference type="ARBA" id="ARBA00023180"/>
    </source>
</evidence>
<evidence type="ECO:0000259" key="19">
    <source>
        <dbReference type="Pfam" id="PF22250"/>
    </source>
</evidence>
<keyword evidence="5" id="KW-0926">Vacuole</keyword>
<evidence type="ECO:0000256" key="13">
    <source>
        <dbReference type="ARBA" id="ARBA00023136"/>
    </source>
</evidence>
<organism evidence="21 22">
    <name type="scientific">Trichodelitschia bisporula</name>
    <dbReference type="NCBI Taxonomy" id="703511"/>
    <lineage>
        <taxon>Eukaryota</taxon>
        <taxon>Fungi</taxon>
        <taxon>Dikarya</taxon>
        <taxon>Ascomycota</taxon>
        <taxon>Pezizomycotina</taxon>
        <taxon>Dothideomycetes</taxon>
        <taxon>Dothideomycetes incertae sedis</taxon>
        <taxon>Phaeotrichales</taxon>
        <taxon>Phaeotrichaceae</taxon>
        <taxon>Trichodelitschia</taxon>
    </lineage>
</organism>
<feature type="transmembrane region" description="Helical" evidence="17">
    <location>
        <begin position="499"/>
        <end position="518"/>
    </location>
</feature>
<evidence type="ECO:0000256" key="7">
    <source>
        <dbReference type="ARBA" id="ARBA00022692"/>
    </source>
</evidence>
<dbReference type="SUPFAM" id="SSF53187">
    <property type="entry name" value="Zn-dependent exopeptidases"/>
    <property type="match status" value="1"/>
</dbReference>
<dbReference type="CDD" id="cd03875">
    <property type="entry name" value="M28_Fxna_like"/>
    <property type="match status" value="1"/>
</dbReference>
<feature type="region of interest" description="Disordered" evidence="16">
    <location>
        <begin position="572"/>
        <end position="605"/>
    </location>
</feature>
<dbReference type="InterPro" id="IPR053975">
    <property type="entry name" value="PFF1_C"/>
</dbReference>
<proteinExistence type="inferred from homology"/>
<dbReference type="Pfam" id="PF04389">
    <property type="entry name" value="Peptidase_M28"/>
    <property type="match status" value="1"/>
</dbReference>
<evidence type="ECO:0000256" key="12">
    <source>
        <dbReference type="ARBA" id="ARBA00023049"/>
    </source>
</evidence>
<name>A0A6G1I6D6_9PEZI</name>
<evidence type="ECO:0000256" key="8">
    <source>
        <dbReference type="ARBA" id="ARBA00022723"/>
    </source>
</evidence>
<dbReference type="Pfam" id="PF22250">
    <property type="entry name" value="PFF1_C"/>
    <property type="match status" value="1"/>
</dbReference>
<dbReference type="FunFam" id="3.40.630.10:FF:000057">
    <property type="entry name" value="Vacuolar membrane protease"/>
    <property type="match status" value="1"/>
</dbReference>
<evidence type="ECO:0000259" key="20">
    <source>
        <dbReference type="Pfam" id="PF22251"/>
    </source>
</evidence>
<keyword evidence="6 15" id="KW-0645">Protease</keyword>
<dbReference type="EC" id="3.4.-.-" evidence="15"/>
<dbReference type="Proteomes" id="UP000799640">
    <property type="component" value="Unassembled WGS sequence"/>
</dbReference>
<dbReference type="GO" id="GO:0046872">
    <property type="term" value="F:metal ion binding"/>
    <property type="evidence" value="ECO:0007669"/>
    <property type="project" value="UniProtKB-KW"/>
</dbReference>
<feature type="transmembrane region" description="Helical" evidence="17">
    <location>
        <begin position="466"/>
        <end position="484"/>
    </location>
</feature>
<dbReference type="InterPro" id="IPR053976">
    <property type="entry name" value="PFF1_TM"/>
</dbReference>
<evidence type="ECO:0000256" key="6">
    <source>
        <dbReference type="ARBA" id="ARBA00022670"/>
    </source>
</evidence>
<feature type="domain" description="Vacuolar membrane protease transmembrane" evidence="20">
    <location>
        <begin position="433"/>
        <end position="725"/>
    </location>
</feature>
<dbReference type="InterPro" id="IPR045175">
    <property type="entry name" value="M28_fam"/>
</dbReference>
<keyword evidence="7 17" id="KW-0812">Transmembrane</keyword>
<feature type="transmembrane region" description="Helical" evidence="17">
    <location>
        <begin position="432"/>
        <end position="454"/>
    </location>
</feature>
<evidence type="ECO:0000313" key="22">
    <source>
        <dbReference type="Proteomes" id="UP000799640"/>
    </source>
</evidence>
<evidence type="ECO:0000313" key="21">
    <source>
        <dbReference type="EMBL" id="KAF2403555.1"/>
    </source>
</evidence>
<feature type="domain" description="Peptidase M28" evidence="18">
    <location>
        <begin position="140"/>
        <end position="332"/>
    </location>
</feature>
<evidence type="ECO:0000256" key="15">
    <source>
        <dbReference type="RuleBase" id="RU361240"/>
    </source>
</evidence>
<dbReference type="InterPro" id="IPR048024">
    <property type="entry name" value="Fxna-like_M28_dom"/>
</dbReference>
<evidence type="ECO:0000259" key="18">
    <source>
        <dbReference type="Pfam" id="PF04389"/>
    </source>
</evidence>
<comment type="function">
    <text evidence="2">May be involved in vacuolar sorting and osmoregulation.</text>
</comment>
<comment type="subcellular location">
    <subcellularLocation>
        <location evidence="3">Vacuole membrane</location>
        <topology evidence="3">Multi-pass membrane protein</topology>
    </subcellularLocation>
</comment>
<evidence type="ECO:0000256" key="5">
    <source>
        <dbReference type="ARBA" id="ARBA00022554"/>
    </source>
</evidence>
<evidence type="ECO:0000256" key="11">
    <source>
        <dbReference type="ARBA" id="ARBA00022989"/>
    </source>
</evidence>
<keyword evidence="8 15" id="KW-0479">Metal-binding</keyword>
<evidence type="ECO:0000256" key="16">
    <source>
        <dbReference type="SAM" id="MobiDB-lite"/>
    </source>
</evidence>
<evidence type="ECO:0000256" key="1">
    <source>
        <dbReference type="ARBA" id="ARBA00001947"/>
    </source>
</evidence>
<evidence type="ECO:0000256" key="4">
    <source>
        <dbReference type="ARBA" id="ARBA00010918"/>
    </source>
</evidence>
<dbReference type="PANTHER" id="PTHR12147:SF58">
    <property type="entry name" value="VACUOLAR MEMBRANE PROTEASE"/>
    <property type="match status" value="1"/>
</dbReference>
<protein>
    <recommendedName>
        <fullName evidence="15">Peptide hydrolase</fullName>
        <ecNumber evidence="15">3.4.-.-</ecNumber>
    </recommendedName>
</protein>
<gene>
    <name evidence="21" type="ORF">EJ06DRAFT_579550</name>
</gene>
<keyword evidence="22" id="KW-1185">Reference proteome</keyword>
<evidence type="ECO:0000256" key="3">
    <source>
        <dbReference type="ARBA" id="ARBA00004128"/>
    </source>
</evidence>
<dbReference type="Gene3D" id="3.40.630.10">
    <property type="entry name" value="Zn peptidases"/>
    <property type="match status" value="1"/>
</dbReference>
<evidence type="ECO:0000256" key="9">
    <source>
        <dbReference type="ARBA" id="ARBA00022801"/>
    </source>
</evidence>
<keyword evidence="13 17" id="KW-0472">Membrane</keyword>
<keyword evidence="11 17" id="KW-1133">Transmembrane helix</keyword>
<dbReference type="GO" id="GO:0006508">
    <property type="term" value="P:proteolysis"/>
    <property type="evidence" value="ECO:0007669"/>
    <property type="project" value="UniProtKB-KW"/>
</dbReference>
<dbReference type="AlphaFoldDB" id="A0A6G1I6D6"/>
<dbReference type="OrthoDB" id="76293at2759"/>
<feature type="transmembrane region" description="Helical" evidence="17">
    <location>
        <begin position="722"/>
        <end position="743"/>
    </location>
</feature>
<evidence type="ECO:0000256" key="17">
    <source>
        <dbReference type="SAM" id="Phobius"/>
    </source>
</evidence>
<sequence>MVRLTAPFGFTPWPVSVFITATYVALLVALVSLHNVVPHAPKKEAPLAGVNMTEAWRDLQHLSGGFHPYNSRRNDEVRDWLLLRIEAILARNNATWDAPLDHAVPSSLADSSVHIYNDLTTNLTFSSRDSDLSVAYTGTNIIVYIRGTEDGKPDGKAPVLVNAHYDSVPSGYGATDDGVGVITVLQLISYFSAPGHQPKRGVMALLNNGEEDYLNGAYAFSQSPLSKLPHTFLNLEGAGAGGRAVLFRSTDTEVTKFYKKSPHPFGTVISADGFKRHLVRSDTDYTVFHGELGMRGLDVAFMEPRARYHTIEDSTRFTSVNSIWHMLSAAVATMDGLTSDTSSSFDGEPAVAGGVSSGTGSDGVWFDLFGQSFAVFKLHTLFAISVTLLVVTPLILIALTVILAKCDKLYLFSGKKLSPEGDIVHLNGWRGFFRFPITVTVASAAVVGLGFLLAKINPYIVYSSEYAVWSMMITAWTFVAWFLSRGADAMRPSALHRTYALIWLYIFAYAILAADAVAQNNFKLAGGYFLVIYFAAVFTALFIGYLELFALAKKSDYLEELARDSTDGSTILRAGSETVSPPRTSSGISDGGRRRDAEDDDAGERTSLLRGDRHRTYAGYHSYSRSVEDSQLDLDCNVPRTWPKPYAAEQGWSGHLLSWIWLLQFLVLGPVPIIFLTQVGLFTTAALNQTPSDGSSVLTIYLAFAIISVLLLIPILPFLHRFAYTLPALLFLVCIATTLYNLVAFPFSAQSRLKVYFIQRVNFDTGSNEVSLTGLSPYVEDIIKTIPSAAGQHLVCSGPDYSARSGLTKCAWEGIPPNIGNGTKLPGAAPPLERYTGLVEYNVTRVANSTRAVFHISGQDTRACRLLFDRPIKDFTVAGFASDPRFPRVGRKGCSSIRLWNREWGAGWTVDVEWEGEGGLDGRVVCLWSDANDPATIPALAEVQHYMPVWSIPTKLSDGLVEGFKVFKV</sequence>
<dbReference type="GO" id="GO:0008235">
    <property type="term" value="F:metalloexopeptidase activity"/>
    <property type="evidence" value="ECO:0007669"/>
    <property type="project" value="InterPro"/>
</dbReference>
<feature type="transmembrane region" description="Helical" evidence="17">
    <location>
        <begin position="381"/>
        <end position="404"/>
    </location>
</feature>
<keyword evidence="9 15" id="KW-0378">Hydrolase</keyword>
<dbReference type="PANTHER" id="PTHR12147">
    <property type="entry name" value="METALLOPEPTIDASE M28 FAMILY MEMBER"/>
    <property type="match status" value="1"/>
</dbReference>
<evidence type="ECO:0000256" key="10">
    <source>
        <dbReference type="ARBA" id="ARBA00022833"/>
    </source>
</evidence>